<evidence type="ECO:0000256" key="7">
    <source>
        <dbReference type="ARBA" id="ARBA00025795"/>
    </source>
</evidence>
<dbReference type="InterPro" id="IPR036851">
    <property type="entry name" value="Chloroperoxidase-like_sf"/>
</dbReference>
<evidence type="ECO:0000256" key="4">
    <source>
        <dbReference type="ARBA" id="ARBA00022723"/>
    </source>
</evidence>
<dbReference type="Gene3D" id="1.10.489.10">
    <property type="entry name" value="Chloroperoxidase-like"/>
    <property type="match status" value="1"/>
</dbReference>
<evidence type="ECO:0000256" key="8">
    <source>
        <dbReference type="SAM" id="SignalP"/>
    </source>
</evidence>
<comment type="caution">
    <text evidence="10">The sequence shown here is derived from an EMBL/GenBank/DDBJ whole genome shotgun (WGS) entry which is preliminary data.</text>
</comment>
<dbReference type="EMBL" id="QGMG01000382">
    <property type="protein sequence ID" value="TVY54051.1"/>
    <property type="molecule type" value="Genomic_DNA"/>
</dbReference>
<dbReference type="PANTHER" id="PTHR33577">
    <property type="entry name" value="STERIGMATOCYSTIN BIOSYNTHESIS PEROXIDASE STCC-RELATED"/>
    <property type="match status" value="1"/>
</dbReference>
<feature type="domain" description="Heme haloperoxidase family profile" evidence="9">
    <location>
        <begin position="98"/>
        <end position="365"/>
    </location>
</feature>
<evidence type="ECO:0000256" key="3">
    <source>
        <dbReference type="ARBA" id="ARBA00022617"/>
    </source>
</evidence>
<dbReference type="AlphaFoldDB" id="A0A7D8YY16"/>
<protein>
    <submittedName>
        <fullName evidence="10">Aromatic peroxygenase</fullName>
    </submittedName>
</protein>
<dbReference type="PANTHER" id="PTHR33577:SF16">
    <property type="entry name" value="HEME HALOPEROXIDASE FAMILY PROFILE DOMAIN-CONTAINING PROTEIN"/>
    <property type="match status" value="1"/>
</dbReference>
<keyword evidence="4" id="KW-0479">Metal-binding</keyword>
<evidence type="ECO:0000313" key="11">
    <source>
        <dbReference type="Proteomes" id="UP000481288"/>
    </source>
</evidence>
<evidence type="ECO:0000313" key="10">
    <source>
        <dbReference type="EMBL" id="TVY54051.1"/>
    </source>
</evidence>
<dbReference type="InterPro" id="IPR000028">
    <property type="entry name" value="Chloroperoxidase"/>
</dbReference>
<dbReference type="Pfam" id="PF01328">
    <property type="entry name" value="Peroxidase_2"/>
    <property type="match status" value="1"/>
</dbReference>
<proteinExistence type="inferred from homology"/>
<dbReference type="SUPFAM" id="SSF47571">
    <property type="entry name" value="Cloroperoxidase"/>
    <property type="match status" value="1"/>
</dbReference>
<gene>
    <name evidence="10" type="primary">APO1_0</name>
    <name evidence="10" type="ORF">LCER1_G006080</name>
</gene>
<evidence type="ECO:0000256" key="6">
    <source>
        <dbReference type="ARBA" id="ARBA00023004"/>
    </source>
</evidence>
<dbReference type="OrthoDB" id="407298at2759"/>
<keyword evidence="2" id="KW-0575">Peroxidase</keyword>
<evidence type="ECO:0000256" key="1">
    <source>
        <dbReference type="ARBA" id="ARBA00001970"/>
    </source>
</evidence>
<dbReference type="Proteomes" id="UP000481288">
    <property type="component" value="Unassembled WGS sequence"/>
</dbReference>
<feature type="signal peptide" evidence="8">
    <location>
        <begin position="1"/>
        <end position="21"/>
    </location>
</feature>
<evidence type="ECO:0000259" key="9">
    <source>
        <dbReference type="PROSITE" id="PS51405"/>
    </source>
</evidence>
<sequence>MKLFNCVSFFVLSHAFQHVSALPAFAKDVDLNAPVPLDVFKKSSPVAGSTAEVGGHNIPIEHLATLVKDSFAEGMAASKRPRKRSTFDAKAQLIDVHGDHEFMMPNFTAGDVRGPCPGLNTLANHNYLPRNGVATNRLLMNPKIQQYMDATETVWGMGKDISVILAVYGTLLGGNLVSLNPSVSMGGQSSSANPENLLDNLGGLLGEPRGLSGTHNGFEVDGSNTRNDKFDPIGNVDDTNMTYFGRLFDKQKDAEVPNYTLDVMFEYAIERWYQDISYNPNFIYLPWSGWFVRNAAIIFSGELFANHSAENPDGIFGKEALKSIYGVSGPDDNMVYTKGSDRIPENYYRRPELFLFMDGAKDLVHYTIIKYPQLFSIGGNTNGVNTFTGLDFADITGGVFNAADLLEGNNALCFAFQFLREASPNLLSSLYATLGPILSALTDALGTVFTSLDCPAYKDLSVNGTDLFTHFKATYPGAALTNGAV</sequence>
<reference evidence="10 11" key="1">
    <citation type="submission" date="2018-05" db="EMBL/GenBank/DDBJ databases">
        <title>Whole genome sequencing for identification of molecular markers to develop diagnostic detection tools for the regulated plant pathogen Lachnellula willkommii.</title>
        <authorList>
            <person name="Giroux E."/>
            <person name="Bilodeau G."/>
        </authorList>
    </citation>
    <scope>NUCLEOTIDE SEQUENCE [LARGE SCALE GENOMIC DNA]</scope>
    <source>
        <strain evidence="10 11">CBS 625.97</strain>
    </source>
</reference>
<keyword evidence="6" id="KW-0408">Iron</keyword>
<keyword evidence="8" id="KW-0732">Signal</keyword>
<organism evidence="10 11">
    <name type="scientific">Lachnellula cervina</name>
    <dbReference type="NCBI Taxonomy" id="1316786"/>
    <lineage>
        <taxon>Eukaryota</taxon>
        <taxon>Fungi</taxon>
        <taxon>Dikarya</taxon>
        <taxon>Ascomycota</taxon>
        <taxon>Pezizomycotina</taxon>
        <taxon>Leotiomycetes</taxon>
        <taxon>Helotiales</taxon>
        <taxon>Lachnaceae</taxon>
        <taxon>Lachnellula</taxon>
    </lineage>
</organism>
<comment type="similarity">
    <text evidence="7">Belongs to the chloroperoxidase family.</text>
</comment>
<name>A0A7D8YY16_9HELO</name>
<dbReference type="GO" id="GO:0046872">
    <property type="term" value="F:metal ion binding"/>
    <property type="evidence" value="ECO:0007669"/>
    <property type="project" value="UniProtKB-KW"/>
</dbReference>
<dbReference type="PROSITE" id="PS51405">
    <property type="entry name" value="HEME_HALOPEROXIDASE"/>
    <property type="match status" value="1"/>
</dbReference>
<keyword evidence="3" id="KW-0349">Heme</keyword>
<evidence type="ECO:0000256" key="5">
    <source>
        <dbReference type="ARBA" id="ARBA00023002"/>
    </source>
</evidence>
<accession>A0A7D8YY16</accession>
<keyword evidence="5" id="KW-0560">Oxidoreductase</keyword>
<feature type="chain" id="PRO_5028888600" evidence="8">
    <location>
        <begin position="22"/>
        <end position="485"/>
    </location>
</feature>
<keyword evidence="11" id="KW-1185">Reference proteome</keyword>
<comment type="cofactor">
    <cofactor evidence="1">
        <name>heme b</name>
        <dbReference type="ChEBI" id="CHEBI:60344"/>
    </cofactor>
</comment>
<evidence type="ECO:0000256" key="2">
    <source>
        <dbReference type="ARBA" id="ARBA00022559"/>
    </source>
</evidence>
<dbReference type="GO" id="GO:0004601">
    <property type="term" value="F:peroxidase activity"/>
    <property type="evidence" value="ECO:0007669"/>
    <property type="project" value="UniProtKB-KW"/>
</dbReference>